<evidence type="ECO:0000313" key="8">
    <source>
        <dbReference type="Proteomes" id="UP000735302"/>
    </source>
</evidence>
<feature type="active site" description="Nucleophile" evidence="3">
    <location>
        <position position="498"/>
    </location>
</feature>
<dbReference type="FunFam" id="3.60.20.40:FF:000001">
    <property type="entry name" value="Gamma-glutamyltranspeptidase 1"/>
    <property type="match status" value="1"/>
</dbReference>
<keyword evidence="8" id="KW-1185">Reference proteome</keyword>
<dbReference type="Pfam" id="PF01019">
    <property type="entry name" value="G_glu_transpept"/>
    <property type="match status" value="1"/>
</dbReference>
<dbReference type="PROSITE" id="PS00462">
    <property type="entry name" value="G_GLU_TRANSPEPTIDASE"/>
    <property type="match status" value="1"/>
</dbReference>
<evidence type="ECO:0000313" key="7">
    <source>
        <dbReference type="EMBL" id="GFN91269.1"/>
    </source>
</evidence>
<dbReference type="GO" id="GO:0036374">
    <property type="term" value="F:glutathione hydrolase activity"/>
    <property type="evidence" value="ECO:0007669"/>
    <property type="project" value="InterPro"/>
</dbReference>
<proteinExistence type="inferred from homology"/>
<dbReference type="InterPro" id="IPR000101">
    <property type="entry name" value="GGT_peptidase"/>
</dbReference>
<feature type="binding site" evidence="4">
    <location>
        <begin position="516"/>
        <end position="518"/>
    </location>
    <ligand>
        <name>L-glutamate</name>
        <dbReference type="ChEBI" id="CHEBI:29985"/>
    </ligand>
</feature>
<dbReference type="Proteomes" id="UP000735302">
    <property type="component" value="Unassembled WGS sequence"/>
</dbReference>
<dbReference type="GO" id="GO:0006751">
    <property type="term" value="P:glutathione catabolic process"/>
    <property type="evidence" value="ECO:0007669"/>
    <property type="project" value="InterPro"/>
</dbReference>
<evidence type="ECO:0000256" key="5">
    <source>
        <dbReference type="SAM" id="MobiDB-lite"/>
    </source>
</evidence>
<dbReference type="EMBL" id="BLXT01002115">
    <property type="protein sequence ID" value="GFN91269.1"/>
    <property type="molecule type" value="Genomic_DNA"/>
</dbReference>
<dbReference type="InterPro" id="IPR055262">
    <property type="entry name" value="GGT_CS"/>
</dbReference>
<organism evidence="7 8">
    <name type="scientific">Plakobranchus ocellatus</name>
    <dbReference type="NCBI Taxonomy" id="259542"/>
    <lineage>
        <taxon>Eukaryota</taxon>
        <taxon>Metazoa</taxon>
        <taxon>Spiralia</taxon>
        <taxon>Lophotrochozoa</taxon>
        <taxon>Mollusca</taxon>
        <taxon>Gastropoda</taxon>
        <taxon>Heterobranchia</taxon>
        <taxon>Euthyneura</taxon>
        <taxon>Panpulmonata</taxon>
        <taxon>Sacoglossa</taxon>
        <taxon>Placobranchoidea</taxon>
        <taxon>Plakobranchidae</taxon>
        <taxon>Plakobranchus</taxon>
    </lineage>
</organism>
<name>A0AAV3Z9R2_9GAST</name>
<evidence type="ECO:0000256" key="1">
    <source>
        <dbReference type="ARBA" id="ARBA00009381"/>
    </source>
</evidence>
<dbReference type="Gene3D" id="3.60.20.40">
    <property type="match status" value="1"/>
</dbReference>
<dbReference type="SUPFAM" id="SSF56235">
    <property type="entry name" value="N-terminal nucleophile aminohydrolases (Ntn hydrolases)"/>
    <property type="match status" value="1"/>
</dbReference>
<feature type="binding site" evidence="4">
    <location>
        <begin position="568"/>
        <end position="569"/>
    </location>
    <ligand>
        <name>L-glutamate</name>
        <dbReference type="ChEBI" id="CHEBI:29985"/>
    </ligand>
</feature>
<reference evidence="7 8" key="1">
    <citation type="journal article" date="2021" name="Elife">
        <title>Chloroplast acquisition without the gene transfer in kleptoplastic sea slugs, Plakobranchus ocellatus.</title>
        <authorList>
            <person name="Maeda T."/>
            <person name="Takahashi S."/>
            <person name="Yoshida T."/>
            <person name="Shimamura S."/>
            <person name="Takaki Y."/>
            <person name="Nagai Y."/>
            <person name="Toyoda A."/>
            <person name="Suzuki Y."/>
            <person name="Arimoto A."/>
            <person name="Ishii H."/>
            <person name="Satoh N."/>
            <person name="Nishiyama T."/>
            <person name="Hasebe M."/>
            <person name="Maruyama T."/>
            <person name="Minagawa J."/>
            <person name="Obokata J."/>
            <person name="Shigenobu S."/>
        </authorList>
    </citation>
    <scope>NUCLEOTIDE SEQUENCE [LARGE SCALE GENOMIC DNA]</scope>
</reference>
<dbReference type="GO" id="GO:0005886">
    <property type="term" value="C:plasma membrane"/>
    <property type="evidence" value="ECO:0007669"/>
    <property type="project" value="TreeGrafter"/>
</dbReference>
<evidence type="ECO:0000256" key="4">
    <source>
        <dbReference type="PIRSR" id="PIRSR600101-2"/>
    </source>
</evidence>
<evidence type="ECO:0000256" key="2">
    <source>
        <dbReference type="ARBA" id="ARBA00084097"/>
    </source>
</evidence>
<sequence>MREALNSAIILSPYSLCVDRASVGLSLSVLNLFPDSNRPKSSCIKQSFLALGVIGSATVLALVIVGLFFAARGHHGAAIRKPSKVASGNNNNNALFKSPSGEEEEIPWQEPPEPKPSPKEYKFKLAAVASDSSECSTVGKQLLLQGGNAVDAAIGALACLGLTDPQSMGLGGGFFMTIYNATTGNGTIIDARETAPEKATVNMFEGNPHLSSSGPLSIAVPAELKGYWHAHKKYGRLRWSVLFKAAIKMAEEGFPVPIGLHHAIQDAADLLTSEPSLREVFFNKETGQLFRYQEIMRRPRLAKTLQHIASEGLIAFYISTVFKNMMADLEEIGKHIHYYYSAECPVHQHLFKNMRADLEEIEALVSGRDILTYEVLEKEPLEITLDDTLRVMSPPAPSGGPVLSFMLNIMEGYKLQPKDVATLEAKVLTYHRIIESFKFGYAKRTALGDEDFVNITELVANLTSKAYADSIRQLITDNVTHDYHYYGPSFYTPKTSGTSHLSVLDQDGNAVAVTSTINGRFGAGLRGRRTGIIWNNEMDDFSAPNITNEYGLLPTEANFIKPGKRPLSSMCPTITVKSGGAEGRDQVQQIIGAAGGSKITTTVAWTAEHNLWLGKSIKESVDMYRLHHQLLPPQLQYEEGSDELVLQGLKEKGHELLQFSLGESVSQGIEVKDGEIFAASDYRKGGTPDGF</sequence>
<keyword evidence="6" id="KW-0472">Membrane</keyword>
<dbReference type="Gene3D" id="1.10.246.130">
    <property type="match status" value="1"/>
</dbReference>
<dbReference type="InterPro" id="IPR043138">
    <property type="entry name" value="GGT_lsub"/>
</dbReference>
<evidence type="ECO:0000256" key="6">
    <source>
        <dbReference type="SAM" id="Phobius"/>
    </source>
</evidence>
<feature type="binding site" evidence="4">
    <location>
        <position position="192"/>
    </location>
    <ligand>
        <name>L-glutamate</name>
        <dbReference type="ChEBI" id="CHEBI:29985"/>
    </ligand>
</feature>
<protein>
    <submittedName>
        <fullName evidence="7">Gamma-glutamyltranspeptidase 1</fullName>
    </submittedName>
</protein>
<dbReference type="AlphaFoldDB" id="A0AAV3Z9R2"/>
<comment type="caution">
    <text evidence="7">The sequence shown here is derived from an EMBL/GenBank/DDBJ whole genome shotgun (WGS) entry which is preliminary data.</text>
</comment>
<dbReference type="PANTHER" id="PTHR11686:SF9">
    <property type="entry name" value="RE13973P"/>
    <property type="match status" value="1"/>
</dbReference>
<keyword evidence="2" id="KW-1199">Hemostasis impairing toxin</keyword>
<feature type="region of interest" description="Disordered" evidence="5">
    <location>
        <begin position="89"/>
        <end position="117"/>
    </location>
</feature>
<feature type="binding site" evidence="4">
    <location>
        <position position="540"/>
    </location>
    <ligand>
        <name>L-glutamate</name>
        <dbReference type="ChEBI" id="CHEBI:29985"/>
    </ligand>
</feature>
<dbReference type="PRINTS" id="PR01210">
    <property type="entry name" value="GGTRANSPTASE"/>
</dbReference>
<dbReference type="InterPro" id="IPR029055">
    <property type="entry name" value="Ntn_hydrolases_N"/>
</dbReference>
<keyword evidence="2" id="KW-0800">Toxin</keyword>
<dbReference type="PANTHER" id="PTHR11686">
    <property type="entry name" value="GAMMA GLUTAMYL TRANSPEPTIDASE"/>
    <property type="match status" value="1"/>
</dbReference>
<feature type="binding site" evidence="4">
    <location>
        <position position="596"/>
    </location>
    <ligand>
        <name>L-glutamate</name>
        <dbReference type="ChEBI" id="CHEBI:29985"/>
    </ligand>
</feature>
<feature type="transmembrane region" description="Helical" evidence="6">
    <location>
        <begin position="48"/>
        <end position="71"/>
    </location>
</feature>
<gene>
    <name evidence="7" type="ORF">PoB_001777500</name>
</gene>
<keyword evidence="6" id="KW-1133">Transmembrane helix</keyword>
<comment type="similarity">
    <text evidence="1">Belongs to the gamma-glutamyltransferase family.</text>
</comment>
<keyword evidence="2" id="KW-1202">Platelet aggregation activating toxin</keyword>
<dbReference type="InterPro" id="IPR043137">
    <property type="entry name" value="GGT_ssub_C"/>
</dbReference>
<keyword evidence="6" id="KW-0812">Transmembrane</keyword>
<accession>A0AAV3Z9R2</accession>
<dbReference type="FunFam" id="1.10.246.130:FF:000002">
    <property type="entry name" value="glutathione hydrolase 1 proenzyme"/>
    <property type="match status" value="1"/>
</dbReference>
<evidence type="ECO:0000256" key="3">
    <source>
        <dbReference type="PIRSR" id="PIRSR600101-1"/>
    </source>
</evidence>